<evidence type="ECO:0000313" key="1">
    <source>
        <dbReference type="EMBL" id="CUP77557.1"/>
    </source>
</evidence>
<proteinExistence type="predicted"/>
<evidence type="ECO:0000313" key="2">
    <source>
        <dbReference type="Proteomes" id="UP000095709"/>
    </source>
</evidence>
<sequence length="241" mass="28371">MSQNISFNIYCMSYMRPHAIMTKNVFEYCTYVVRAEEEEAYRKAGVEDILAIPEGKVHDFMSTFYWIIENTPEDVICIVDDDVKEMLYRMDYKAPIRTKTGELDRERATAECERIAQILYDLNLGLAYDNPQPAPYVYHQEWQFKAMPGHIRWVNKAAFKAKYNPEDPATSDIDMAMQELLLNRVILQPVYYCTQATMDTNDGYAEPRSVHESIQYAMMNKWGQYYDYDFKKNTAKINVQR</sequence>
<dbReference type="EMBL" id="CZAL01000016">
    <property type="protein sequence ID" value="CUP77557.1"/>
    <property type="molecule type" value="Genomic_DNA"/>
</dbReference>
<organism evidence="1 2">
    <name type="scientific">Fusicatenibacter saccharivorans</name>
    <dbReference type="NCBI Taxonomy" id="1150298"/>
    <lineage>
        <taxon>Bacteria</taxon>
        <taxon>Bacillati</taxon>
        <taxon>Bacillota</taxon>
        <taxon>Clostridia</taxon>
        <taxon>Lachnospirales</taxon>
        <taxon>Lachnospiraceae</taxon>
        <taxon>Fusicatenibacter</taxon>
    </lineage>
</organism>
<protein>
    <submittedName>
        <fullName evidence="1">Uncharacterized protein</fullName>
    </submittedName>
</protein>
<dbReference type="RefSeq" id="WP_055267662.1">
    <property type="nucleotide sequence ID" value="NZ_CZAL01000016.1"/>
</dbReference>
<reference evidence="1 2" key="1">
    <citation type="submission" date="2015-09" db="EMBL/GenBank/DDBJ databases">
        <authorList>
            <consortium name="Pathogen Informatics"/>
        </authorList>
    </citation>
    <scope>NUCLEOTIDE SEQUENCE [LARGE SCALE GENOMIC DNA]</scope>
    <source>
        <strain evidence="1 2">2789STDY5834885</strain>
    </source>
</reference>
<name>A0A174R0T3_9FIRM</name>
<accession>A0A174R0T3</accession>
<gene>
    <name evidence="1" type="ORF">ERS852498_02798</name>
</gene>
<dbReference type="Proteomes" id="UP000095709">
    <property type="component" value="Unassembled WGS sequence"/>
</dbReference>
<dbReference type="AlphaFoldDB" id="A0A174R0T3"/>